<feature type="region of interest" description="Disordered" evidence="1">
    <location>
        <begin position="83"/>
        <end position="117"/>
    </location>
</feature>
<dbReference type="AlphaFoldDB" id="A0AAV2DAA6"/>
<dbReference type="Proteomes" id="UP001497516">
    <property type="component" value="Chromosome 2"/>
</dbReference>
<keyword evidence="3" id="KW-1185">Reference proteome</keyword>
<dbReference type="EMBL" id="OZ034815">
    <property type="protein sequence ID" value="CAL1370833.1"/>
    <property type="molecule type" value="Genomic_DNA"/>
</dbReference>
<feature type="region of interest" description="Disordered" evidence="1">
    <location>
        <begin position="47"/>
        <end position="66"/>
    </location>
</feature>
<sequence length="117" mass="12867">MAGQGELRYVYRPDCAPNIEAHTHEPSFGFDCLECVLDVEHRRTDGVRNCSEGADDHPRRGDGCSPHWPSIFSIPGIGGLPAHRVPSGRCKGGNGREDGSRTSLPRLGREMNKRKTN</sequence>
<accession>A0AAV2DAA6</accession>
<evidence type="ECO:0000313" key="2">
    <source>
        <dbReference type="EMBL" id="CAL1370833.1"/>
    </source>
</evidence>
<organism evidence="2 3">
    <name type="scientific">Linum trigynum</name>
    <dbReference type="NCBI Taxonomy" id="586398"/>
    <lineage>
        <taxon>Eukaryota</taxon>
        <taxon>Viridiplantae</taxon>
        <taxon>Streptophyta</taxon>
        <taxon>Embryophyta</taxon>
        <taxon>Tracheophyta</taxon>
        <taxon>Spermatophyta</taxon>
        <taxon>Magnoliopsida</taxon>
        <taxon>eudicotyledons</taxon>
        <taxon>Gunneridae</taxon>
        <taxon>Pentapetalae</taxon>
        <taxon>rosids</taxon>
        <taxon>fabids</taxon>
        <taxon>Malpighiales</taxon>
        <taxon>Linaceae</taxon>
        <taxon>Linum</taxon>
    </lineage>
</organism>
<proteinExistence type="predicted"/>
<name>A0AAV2DAA6_9ROSI</name>
<evidence type="ECO:0000256" key="1">
    <source>
        <dbReference type="SAM" id="MobiDB-lite"/>
    </source>
</evidence>
<protein>
    <submittedName>
        <fullName evidence="2">Uncharacterized protein</fullName>
    </submittedName>
</protein>
<reference evidence="2 3" key="1">
    <citation type="submission" date="2024-04" db="EMBL/GenBank/DDBJ databases">
        <authorList>
            <person name="Fracassetti M."/>
        </authorList>
    </citation>
    <scope>NUCLEOTIDE SEQUENCE [LARGE SCALE GENOMIC DNA]</scope>
</reference>
<feature type="compositionally biased region" description="Basic and acidic residues" evidence="1">
    <location>
        <begin position="107"/>
        <end position="117"/>
    </location>
</feature>
<gene>
    <name evidence="2" type="ORF">LTRI10_LOCUS12930</name>
</gene>
<evidence type="ECO:0000313" key="3">
    <source>
        <dbReference type="Proteomes" id="UP001497516"/>
    </source>
</evidence>